<dbReference type="InterPro" id="IPR001446">
    <property type="entry name" value="5_LipOase_AP"/>
</dbReference>
<proteinExistence type="predicted"/>
<protein>
    <recommendedName>
        <fullName evidence="10">Microsomal glutathione S-transferase 2</fullName>
    </recommendedName>
</protein>
<dbReference type="GO" id="GO:0004364">
    <property type="term" value="F:glutathione transferase activity"/>
    <property type="evidence" value="ECO:0007669"/>
    <property type="project" value="TreeGrafter"/>
</dbReference>
<dbReference type="InterPro" id="IPR050997">
    <property type="entry name" value="MAPEG"/>
</dbReference>
<keyword evidence="5 7" id="KW-1133">Transmembrane helix</keyword>
<dbReference type="Gene3D" id="1.20.120.550">
    <property type="entry name" value="Membrane associated eicosanoid/glutathione metabolism-like domain"/>
    <property type="match status" value="1"/>
</dbReference>
<evidence type="ECO:0008006" key="10">
    <source>
        <dbReference type="Google" id="ProtNLM"/>
    </source>
</evidence>
<dbReference type="GO" id="GO:0019370">
    <property type="term" value="P:leukotriene biosynthetic process"/>
    <property type="evidence" value="ECO:0007669"/>
    <property type="project" value="UniProtKB-KW"/>
</dbReference>
<dbReference type="SUPFAM" id="SSF161084">
    <property type="entry name" value="MAPEG domain-like"/>
    <property type="match status" value="1"/>
</dbReference>
<evidence type="ECO:0000256" key="5">
    <source>
        <dbReference type="ARBA" id="ARBA00022989"/>
    </source>
</evidence>
<dbReference type="Proteomes" id="UP000678393">
    <property type="component" value="Unassembled WGS sequence"/>
</dbReference>
<dbReference type="GO" id="GO:0005789">
    <property type="term" value="C:endoplasmic reticulum membrane"/>
    <property type="evidence" value="ECO:0007669"/>
    <property type="project" value="UniProtKB-SubCell"/>
</dbReference>
<comment type="caution">
    <text evidence="8">The sequence shown here is derived from an EMBL/GenBank/DDBJ whole genome shotgun (WGS) entry which is preliminary data.</text>
</comment>
<evidence type="ECO:0000313" key="9">
    <source>
        <dbReference type="Proteomes" id="UP000678393"/>
    </source>
</evidence>
<comment type="subcellular location">
    <subcellularLocation>
        <location evidence="1">Endoplasmic reticulum membrane</location>
        <topology evidence="1">Multi-pass membrane protein</topology>
    </subcellularLocation>
</comment>
<dbReference type="GO" id="GO:0008047">
    <property type="term" value="F:enzyme activator activity"/>
    <property type="evidence" value="ECO:0007669"/>
    <property type="project" value="InterPro"/>
</dbReference>
<dbReference type="EMBL" id="CAJHNH020008568">
    <property type="protein sequence ID" value="CAG5136761.1"/>
    <property type="molecule type" value="Genomic_DNA"/>
</dbReference>
<dbReference type="Pfam" id="PF01124">
    <property type="entry name" value="MAPEG"/>
    <property type="match status" value="1"/>
</dbReference>
<dbReference type="PANTHER" id="PTHR10250">
    <property type="entry name" value="MICROSOMAL GLUTATHIONE S-TRANSFERASE"/>
    <property type="match status" value="1"/>
</dbReference>
<dbReference type="PRINTS" id="PR00488">
    <property type="entry name" value="5LPOXGNASEAP"/>
</dbReference>
<dbReference type="GO" id="GO:0004602">
    <property type="term" value="F:glutathione peroxidase activity"/>
    <property type="evidence" value="ECO:0007669"/>
    <property type="project" value="TreeGrafter"/>
</dbReference>
<evidence type="ECO:0000256" key="3">
    <source>
        <dbReference type="ARBA" id="ARBA00022751"/>
    </source>
</evidence>
<dbReference type="AlphaFoldDB" id="A0A8S4AFZ2"/>
<name>A0A8S4AFZ2_9EUPU</name>
<organism evidence="8 9">
    <name type="scientific">Candidula unifasciata</name>
    <dbReference type="NCBI Taxonomy" id="100452"/>
    <lineage>
        <taxon>Eukaryota</taxon>
        <taxon>Metazoa</taxon>
        <taxon>Spiralia</taxon>
        <taxon>Lophotrochozoa</taxon>
        <taxon>Mollusca</taxon>
        <taxon>Gastropoda</taxon>
        <taxon>Heterobranchia</taxon>
        <taxon>Euthyneura</taxon>
        <taxon>Panpulmonata</taxon>
        <taxon>Eupulmonata</taxon>
        <taxon>Stylommatophora</taxon>
        <taxon>Helicina</taxon>
        <taxon>Helicoidea</taxon>
        <taxon>Geomitridae</taxon>
        <taxon>Candidula</taxon>
    </lineage>
</organism>
<feature type="transmembrane region" description="Helical" evidence="7">
    <location>
        <begin position="64"/>
        <end position="91"/>
    </location>
</feature>
<dbReference type="PANTHER" id="PTHR10250:SF15">
    <property type="entry name" value="MICROSOMAL GLUTATHIONE S-TRANSFERASE-RELATED"/>
    <property type="match status" value="1"/>
</dbReference>
<evidence type="ECO:0000256" key="6">
    <source>
        <dbReference type="ARBA" id="ARBA00023136"/>
    </source>
</evidence>
<dbReference type="OrthoDB" id="410651at2759"/>
<feature type="transmembrane region" description="Helical" evidence="7">
    <location>
        <begin position="112"/>
        <end position="132"/>
    </location>
</feature>
<dbReference type="InterPro" id="IPR023352">
    <property type="entry name" value="MAPEG-like_dom_sf"/>
</dbReference>
<sequence length="159" mass="18168">MGGSVIDQYALPAVVTLLGVYQLGVRFTTAVVRSRQKFQVKVPETNGPAEFVRTYRAHQNTIEYYTVSLACLWIGSIFFHPVPASFAYLGYLFGREKYFWGYIKEADKRISGFYISINCLIVLFALSIWGVAHKLLRFYLNIDIYQLVSTHIPLLKGEL</sequence>
<keyword evidence="2 7" id="KW-0812">Transmembrane</keyword>
<evidence type="ECO:0000256" key="4">
    <source>
        <dbReference type="ARBA" id="ARBA00022824"/>
    </source>
</evidence>
<dbReference type="FunFam" id="1.20.120.550:FF:000003">
    <property type="entry name" value="Leukotriene C4 synthase"/>
    <property type="match status" value="1"/>
</dbReference>
<reference evidence="8" key="1">
    <citation type="submission" date="2021-04" db="EMBL/GenBank/DDBJ databases">
        <authorList>
            <consortium name="Molecular Ecology Group"/>
        </authorList>
    </citation>
    <scope>NUCLEOTIDE SEQUENCE</scope>
</reference>
<evidence type="ECO:0000256" key="2">
    <source>
        <dbReference type="ARBA" id="ARBA00022692"/>
    </source>
</evidence>
<gene>
    <name evidence="8" type="ORF">CUNI_LOCUS22319</name>
</gene>
<keyword evidence="6 7" id="KW-0472">Membrane</keyword>
<keyword evidence="9" id="KW-1185">Reference proteome</keyword>
<evidence type="ECO:0000256" key="1">
    <source>
        <dbReference type="ARBA" id="ARBA00004477"/>
    </source>
</evidence>
<dbReference type="InterPro" id="IPR001129">
    <property type="entry name" value="Membr-assoc_MAPEG"/>
</dbReference>
<evidence type="ECO:0000313" key="8">
    <source>
        <dbReference type="EMBL" id="CAG5136761.1"/>
    </source>
</evidence>
<keyword evidence="4" id="KW-0256">Endoplasmic reticulum</keyword>
<dbReference type="GO" id="GO:0005635">
    <property type="term" value="C:nuclear envelope"/>
    <property type="evidence" value="ECO:0007669"/>
    <property type="project" value="TreeGrafter"/>
</dbReference>
<accession>A0A8S4AFZ2</accession>
<evidence type="ECO:0000256" key="7">
    <source>
        <dbReference type="SAM" id="Phobius"/>
    </source>
</evidence>
<keyword evidence="3" id="KW-0434">Leukotriene biosynthesis</keyword>